<dbReference type="PANTHER" id="PTHR33347:SF1">
    <property type="entry name" value="PROTEIN SOB FIVE-LIKE 5"/>
    <property type="match status" value="1"/>
</dbReference>
<comment type="subcellular location">
    <subcellularLocation>
        <location evidence="1">Cytoplasm</location>
    </subcellularLocation>
</comment>
<dbReference type="InterPro" id="IPR044670">
    <property type="entry name" value="SOFL"/>
</dbReference>
<evidence type="ECO:0000256" key="7">
    <source>
        <dbReference type="SAM" id="MobiDB-lite"/>
    </source>
</evidence>
<evidence type="ECO:0000313" key="9">
    <source>
        <dbReference type="EMBL" id="RZB89120.1"/>
    </source>
</evidence>
<dbReference type="PANTHER" id="PTHR33347">
    <property type="entry name" value="OSJNBA0091C07.3 PROTEIN"/>
    <property type="match status" value="1"/>
</dbReference>
<evidence type="ECO:0000256" key="6">
    <source>
        <dbReference type="ARBA" id="ARBA00024199"/>
    </source>
</evidence>
<keyword evidence="2" id="KW-0963">Cytoplasm</keyword>
<evidence type="ECO:0000256" key="5">
    <source>
        <dbReference type="ARBA" id="ARBA00023242"/>
    </source>
</evidence>
<keyword evidence="10" id="KW-1185">Reference proteome</keyword>
<sequence length="195" mass="21861">MNTFSSEICSSGCESGWTLYLEQSFLNQKAGGTEGSYEEEHKDKRFKDEEEEDLSMVSDASSGPPHFPDYDEANYFNEEVNGCFYSASKKAVMQAKSGTKKKKIKENQQHLEDQQHLPSFLYDTASSPVFDFSTNNVNVANQQTSIGSMLDYSQGFSATYFEGRSSFQGEHFGFLQSGNELQGKKWYGGKGMGIR</sequence>
<dbReference type="Proteomes" id="UP000289340">
    <property type="component" value="Chromosome 10"/>
</dbReference>
<proteinExistence type="inferred from homology"/>
<name>A0A0B2QU52_GLYSO</name>
<dbReference type="GO" id="GO:0009691">
    <property type="term" value="P:cytokinin biosynthetic process"/>
    <property type="evidence" value="ECO:0007669"/>
    <property type="project" value="UniProtKB-KW"/>
</dbReference>
<organism evidence="8">
    <name type="scientific">Glycine soja</name>
    <name type="common">Wild soybean</name>
    <dbReference type="NCBI Taxonomy" id="3848"/>
    <lineage>
        <taxon>Eukaryota</taxon>
        <taxon>Viridiplantae</taxon>
        <taxon>Streptophyta</taxon>
        <taxon>Embryophyta</taxon>
        <taxon>Tracheophyta</taxon>
        <taxon>Spermatophyta</taxon>
        <taxon>Magnoliopsida</taxon>
        <taxon>eudicotyledons</taxon>
        <taxon>Gunneridae</taxon>
        <taxon>Pentapetalae</taxon>
        <taxon>rosids</taxon>
        <taxon>fabids</taxon>
        <taxon>Fabales</taxon>
        <taxon>Fabaceae</taxon>
        <taxon>Papilionoideae</taxon>
        <taxon>50 kb inversion clade</taxon>
        <taxon>NPAAA clade</taxon>
        <taxon>indigoferoid/millettioid clade</taxon>
        <taxon>Phaseoleae</taxon>
        <taxon>Glycine</taxon>
        <taxon>Glycine subgen. Soja</taxon>
    </lineage>
</organism>
<keyword evidence="5" id="KW-0539">Nucleus</keyword>
<dbReference type="EMBL" id="QZWG01000010">
    <property type="protein sequence ID" value="RZB89120.1"/>
    <property type="molecule type" value="Genomic_DNA"/>
</dbReference>
<feature type="compositionally biased region" description="Basic and acidic residues" evidence="7">
    <location>
        <begin position="38"/>
        <end position="48"/>
    </location>
</feature>
<reference evidence="9 10" key="2">
    <citation type="submission" date="2018-09" db="EMBL/GenBank/DDBJ databases">
        <title>A high-quality reference genome of wild soybean provides a powerful tool to mine soybean genomes.</title>
        <authorList>
            <person name="Xie M."/>
            <person name="Chung C.Y.L."/>
            <person name="Li M.-W."/>
            <person name="Wong F.-L."/>
            <person name="Chan T.-F."/>
            <person name="Lam H.-M."/>
        </authorList>
    </citation>
    <scope>NUCLEOTIDE SEQUENCE [LARGE SCALE GENOMIC DNA]</scope>
    <source>
        <strain evidence="10">cv. W05</strain>
        <tissue evidence="9">Hypocotyl of etiolated seedlings</tissue>
    </source>
</reference>
<evidence type="ECO:0000256" key="4">
    <source>
        <dbReference type="ARBA" id="ARBA00022864"/>
    </source>
</evidence>
<feature type="region of interest" description="Disordered" evidence="7">
    <location>
        <begin position="30"/>
        <end position="69"/>
    </location>
</feature>
<dbReference type="Proteomes" id="UP000053555">
    <property type="component" value="Unassembled WGS sequence"/>
</dbReference>
<keyword evidence="3" id="KW-0203">Cytokinin biosynthesis</keyword>
<reference evidence="8" key="1">
    <citation type="submission" date="2014-07" db="EMBL/GenBank/DDBJ databases">
        <title>Identification of a novel salt tolerance gene in wild soybean by whole-genome sequencing.</title>
        <authorList>
            <person name="Lam H.-M."/>
            <person name="Qi X."/>
            <person name="Li M.-W."/>
            <person name="Liu X."/>
            <person name="Xie M."/>
            <person name="Ni M."/>
            <person name="Xu X."/>
        </authorList>
    </citation>
    <scope>NUCLEOTIDE SEQUENCE [LARGE SCALE GENOMIC DNA]</scope>
    <source>
        <tissue evidence="8">Root</tissue>
    </source>
</reference>
<dbReference type="EMBL" id="KN656526">
    <property type="protein sequence ID" value="KHN23172.1"/>
    <property type="molecule type" value="Genomic_DNA"/>
</dbReference>
<evidence type="ECO:0000256" key="2">
    <source>
        <dbReference type="ARBA" id="ARBA00022490"/>
    </source>
</evidence>
<dbReference type="GO" id="GO:0009736">
    <property type="term" value="P:cytokinin-activated signaling pathway"/>
    <property type="evidence" value="ECO:0007669"/>
    <property type="project" value="UniProtKB-KW"/>
</dbReference>
<protein>
    <submittedName>
        <fullName evidence="8">Uncharacterized protein</fullName>
    </submittedName>
</protein>
<dbReference type="GO" id="GO:0005737">
    <property type="term" value="C:cytoplasm"/>
    <property type="evidence" value="ECO:0007669"/>
    <property type="project" value="UniProtKB-SubCell"/>
</dbReference>
<evidence type="ECO:0000256" key="1">
    <source>
        <dbReference type="ARBA" id="ARBA00004496"/>
    </source>
</evidence>
<dbReference type="Gramene" id="XM_028328099.1">
    <property type="protein sequence ID" value="XP_028183900.1"/>
    <property type="gene ID" value="LOC114370707"/>
</dbReference>
<evidence type="ECO:0000256" key="3">
    <source>
        <dbReference type="ARBA" id="ARBA00022712"/>
    </source>
</evidence>
<evidence type="ECO:0000313" key="10">
    <source>
        <dbReference type="Proteomes" id="UP000289340"/>
    </source>
</evidence>
<accession>A0A0B2QU52</accession>
<evidence type="ECO:0000313" key="8">
    <source>
        <dbReference type="EMBL" id="KHN23172.1"/>
    </source>
</evidence>
<keyword evidence="4" id="KW-0932">Cytokinin signaling pathway</keyword>
<dbReference type="AlphaFoldDB" id="A0A0B2QU52"/>
<gene>
    <name evidence="9" type="ORF">D0Y65_028132</name>
    <name evidence="8" type="ORF">glysoja_044488</name>
</gene>
<comment type="similarity">
    <text evidence="6">Belongs to the SOFL plant protein family.</text>
</comment>